<protein>
    <submittedName>
        <fullName evidence="1">CopG family transcriptional regulator</fullName>
    </submittedName>
</protein>
<accession>A0A2M6XU36</accession>
<reference evidence="2" key="1">
    <citation type="submission" date="2017-09" db="EMBL/GenBank/DDBJ databases">
        <title>Depth-based differentiation of microbial function through sediment-hosted aquifers and enrichment of novel symbionts in the deep terrestrial subsurface.</title>
        <authorList>
            <person name="Probst A.J."/>
            <person name="Ladd B."/>
            <person name="Jarett J.K."/>
            <person name="Geller-Mcgrath D.E."/>
            <person name="Sieber C.M.K."/>
            <person name="Emerson J.B."/>
            <person name="Anantharaman K."/>
            <person name="Thomas B.C."/>
            <person name="Malmstrom R."/>
            <person name="Stieglmeier M."/>
            <person name="Klingl A."/>
            <person name="Woyke T."/>
            <person name="Ryan C.M."/>
            <person name="Banfield J.F."/>
        </authorList>
    </citation>
    <scope>NUCLEOTIDE SEQUENCE [LARGE SCALE GENOMIC DNA]</scope>
</reference>
<dbReference type="Proteomes" id="UP000229784">
    <property type="component" value="Unassembled WGS sequence"/>
</dbReference>
<comment type="caution">
    <text evidence="1">The sequence shown here is derived from an EMBL/GenBank/DDBJ whole genome shotgun (WGS) entry which is preliminary data.</text>
</comment>
<evidence type="ECO:0000313" key="1">
    <source>
        <dbReference type="EMBL" id="PIU14736.1"/>
    </source>
</evidence>
<dbReference type="AlphaFoldDB" id="A0A2M6XU36"/>
<dbReference type="GO" id="GO:0006355">
    <property type="term" value="P:regulation of DNA-templated transcription"/>
    <property type="evidence" value="ECO:0007669"/>
    <property type="project" value="InterPro"/>
</dbReference>
<dbReference type="InterPro" id="IPR013321">
    <property type="entry name" value="Arc_rbn_hlx_hlx"/>
</dbReference>
<dbReference type="Gene3D" id="1.10.1220.10">
    <property type="entry name" value="Met repressor-like"/>
    <property type="match status" value="1"/>
</dbReference>
<dbReference type="EMBL" id="PEXQ01000061">
    <property type="protein sequence ID" value="PIU14736.1"/>
    <property type="molecule type" value="Genomic_DNA"/>
</dbReference>
<name>A0A2M6XU36_9BACT</name>
<sequence length="84" mass="9927">MNSQTITKQRKILNISLPAKMYFEIERSAVREASTKAELAREAIRQYLADKRDWQRIFKLGRATAKKFGIKDEDDIERIIDEIR</sequence>
<evidence type="ECO:0000313" key="2">
    <source>
        <dbReference type="Proteomes" id="UP000229784"/>
    </source>
</evidence>
<organism evidence="1 2">
    <name type="scientific">bacterium (Candidatus Gribaldobacteria) CG08_land_8_20_14_0_20_39_15</name>
    <dbReference type="NCBI Taxonomy" id="2014273"/>
    <lineage>
        <taxon>Bacteria</taxon>
        <taxon>Candidatus Gribaldobacteria</taxon>
    </lineage>
</organism>
<proteinExistence type="predicted"/>
<gene>
    <name evidence="1" type="ORF">COT20_02550</name>
</gene>